<dbReference type="EMBL" id="CM047946">
    <property type="protein sequence ID" value="KAI9897500.1"/>
    <property type="molecule type" value="Genomic_DNA"/>
</dbReference>
<evidence type="ECO:0000313" key="1">
    <source>
        <dbReference type="EMBL" id="KAI9897500.1"/>
    </source>
</evidence>
<keyword evidence="2" id="KW-1185">Reference proteome</keyword>
<reference evidence="1" key="1">
    <citation type="submission" date="2022-10" db="EMBL/GenBank/DDBJ databases">
        <title>Complete Genome of Trichothecium roseum strain YXFP-22015, a Plant Pathogen Isolated from Citrus.</title>
        <authorList>
            <person name="Wang Y."/>
            <person name="Zhu L."/>
        </authorList>
    </citation>
    <scope>NUCLEOTIDE SEQUENCE</scope>
    <source>
        <strain evidence="1">YXFP-22015</strain>
    </source>
</reference>
<accession>A0ACC0UTP4</accession>
<organism evidence="1 2">
    <name type="scientific">Trichothecium roseum</name>
    <dbReference type="NCBI Taxonomy" id="47278"/>
    <lineage>
        <taxon>Eukaryota</taxon>
        <taxon>Fungi</taxon>
        <taxon>Dikarya</taxon>
        <taxon>Ascomycota</taxon>
        <taxon>Pezizomycotina</taxon>
        <taxon>Sordariomycetes</taxon>
        <taxon>Hypocreomycetidae</taxon>
        <taxon>Hypocreales</taxon>
        <taxon>Hypocreales incertae sedis</taxon>
        <taxon>Trichothecium</taxon>
    </lineage>
</organism>
<comment type="caution">
    <text evidence="1">The sequence shown here is derived from an EMBL/GenBank/DDBJ whole genome shotgun (WGS) entry which is preliminary data.</text>
</comment>
<evidence type="ECO:0000313" key="2">
    <source>
        <dbReference type="Proteomes" id="UP001163324"/>
    </source>
</evidence>
<dbReference type="Proteomes" id="UP001163324">
    <property type="component" value="Chromosome 7"/>
</dbReference>
<gene>
    <name evidence="1" type="ORF">N3K66_007356</name>
</gene>
<protein>
    <submittedName>
        <fullName evidence="1">Uncharacterized protein</fullName>
    </submittedName>
</protein>
<proteinExistence type="predicted"/>
<sequence length="662" mass="75027">METEDYLQDGFDPSKVTMPRLRSILVTHEVRFPSNAKKAQLVQAFNDHVQPIVPRLRAKRDKVQRSSLGIVNAGSAEDIPNWDEELAPPRTTRRSRSPRKASTRQPSVNIKSEAEEDIPMPKSVSKRQSRPVSRAFSTAEEEEATPEPPKSVRRSTKRIVTPPIKDESEDEELPPAQEQSFFTSDNPFQSGSTPPRRKSTSHRRHDSLIKSGKSSRRTTDEYATELRAPTFAPLAVPRAPRRSFTPDYSDEGSYDIRAGEEFTPDAQLELEEATKTGEVVLPARNSPQPANRSTGFKWPVLVLLLTLFGAYGSWYRQEKIAVGYCGLGRPAKELLPPDIQVPESLRPYVEPQCEKCPNHAYCYENFEARCEQDFVLRPHPLSVFGLVPLPPTCEPDSDKAAAVKMVADKAVEALRERRAQFECGELLDQDGNPEDSPAIAEDELKSSVSSQRNKQRLNNEQFEDLWIAAIGEVTNMEEIEITTQSVVQPTERPIPPIFQTEAYRFLAMLFFYVRARYRRHLKVSAQIPSLVDSVLGRLANQKELGDEEIEDPYLFLPNLRDDVLRTTHSVRERERIWQKVKAVVEQNSNVRTTQREGRNGEVGRAWEWVGPTGADAVSTRKRRSGRVSWGADVKPETPEPGPEAGREQVKETKKWEEPRPIY</sequence>
<name>A0ACC0UTP4_9HYPO</name>